<feature type="domain" description="Histidine kinase" evidence="20">
    <location>
        <begin position="216"/>
        <end position="410"/>
    </location>
</feature>
<evidence type="ECO:0000256" key="6">
    <source>
        <dbReference type="ARBA" id="ARBA00022485"/>
    </source>
</evidence>
<accession>A0ABV3X8T8</accession>
<evidence type="ECO:0000256" key="8">
    <source>
        <dbReference type="ARBA" id="ARBA00022553"/>
    </source>
</evidence>
<evidence type="ECO:0000256" key="18">
    <source>
        <dbReference type="ARBA" id="ARBA00030800"/>
    </source>
</evidence>
<dbReference type="EC" id="2.7.13.3" evidence="4"/>
<sequence>MKAQTLTVRFNILLVGTVLFCGLLLGAFFLGSLRSTLIDGLNRSGREIASALGAVIANDILLDDRFAISDQLQRTLEKNPEVRYILVTYPDGRILASTFPDGLPKGLAQLRAKEDTEPHVYRSTEGPIREILYPIDDGITGYLRIGLEEREARTLVRQRGVELFLVLLLLSLLAAFLATRYAKLLEALEKKERLRIWLIGQLFSAREDERRRISRALHDETSQSMVSILAYLRILHSKLMTDEQRELLQEARVLTNETLQGLKHLAIDLHPPLLEDLGLIVAIEKYLETLRRTQPELQINLAAEGDFRALDRVQALVAYRSVQEGLTNIVRHAEASHVCVTLSLNEKELSLEISDDGIGFRRETAEAARLDRHLGLVSMKERAELLEGSCTIESAPGKGTRLFLRLPRRKEMNRDGK</sequence>
<dbReference type="InterPro" id="IPR005467">
    <property type="entry name" value="His_kinase_dom"/>
</dbReference>
<evidence type="ECO:0000256" key="2">
    <source>
        <dbReference type="ARBA" id="ARBA00001966"/>
    </source>
</evidence>
<evidence type="ECO:0000256" key="17">
    <source>
        <dbReference type="ARBA" id="ARBA00024827"/>
    </source>
</evidence>
<comment type="subcellular location">
    <subcellularLocation>
        <location evidence="3">Cytoplasm</location>
    </subcellularLocation>
</comment>
<proteinExistence type="predicted"/>
<keyword evidence="11" id="KW-0547">Nucleotide-binding</keyword>
<name>A0ABV3X8T8_9FIRM</name>
<keyword evidence="9" id="KW-0808">Transferase</keyword>
<dbReference type="Gene3D" id="1.20.5.1930">
    <property type="match status" value="1"/>
</dbReference>
<evidence type="ECO:0000256" key="15">
    <source>
        <dbReference type="ARBA" id="ARBA00023012"/>
    </source>
</evidence>
<dbReference type="PANTHER" id="PTHR24421">
    <property type="entry name" value="NITRATE/NITRITE SENSOR PROTEIN NARX-RELATED"/>
    <property type="match status" value="1"/>
</dbReference>
<evidence type="ECO:0000256" key="9">
    <source>
        <dbReference type="ARBA" id="ARBA00022679"/>
    </source>
</evidence>
<dbReference type="InterPro" id="IPR036890">
    <property type="entry name" value="HATPase_C_sf"/>
</dbReference>
<evidence type="ECO:0000256" key="14">
    <source>
        <dbReference type="ARBA" id="ARBA00023004"/>
    </source>
</evidence>
<dbReference type="PRINTS" id="PR00344">
    <property type="entry name" value="BCTRLSENSOR"/>
</dbReference>
<keyword evidence="22" id="KW-1185">Reference proteome</keyword>
<dbReference type="InterPro" id="IPR011712">
    <property type="entry name" value="Sig_transdc_His_kin_sub3_dim/P"/>
</dbReference>
<evidence type="ECO:0000256" key="4">
    <source>
        <dbReference type="ARBA" id="ARBA00012438"/>
    </source>
</evidence>
<keyword evidence="13 21" id="KW-0067">ATP-binding</keyword>
<dbReference type="CDD" id="cd16917">
    <property type="entry name" value="HATPase_UhpB-NarQ-NarX-like"/>
    <property type="match status" value="1"/>
</dbReference>
<protein>
    <recommendedName>
        <fullName evidence="5">Oxygen sensor histidine kinase NreB</fullName>
        <ecNumber evidence="4">2.7.13.3</ecNumber>
    </recommendedName>
    <alternativeName>
        <fullName evidence="18">Nitrogen regulation protein B</fullName>
    </alternativeName>
</protein>
<dbReference type="Gene3D" id="3.30.565.10">
    <property type="entry name" value="Histidine kinase-like ATPase, C-terminal domain"/>
    <property type="match status" value="1"/>
</dbReference>
<evidence type="ECO:0000256" key="16">
    <source>
        <dbReference type="ARBA" id="ARBA00023014"/>
    </source>
</evidence>
<feature type="transmembrane region" description="Helical" evidence="19">
    <location>
        <begin position="163"/>
        <end position="182"/>
    </location>
</feature>
<evidence type="ECO:0000313" key="21">
    <source>
        <dbReference type="EMBL" id="MEX5286225.1"/>
    </source>
</evidence>
<dbReference type="EMBL" id="JARVLH010000009">
    <property type="protein sequence ID" value="MEX5286225.1"/>
    <property type="molecule type" value="Genomic_DNA"/>
</dbReference>
<evidence type="ECO:0000256" key="12">
    <source>
        <dbReference type="ARBA" id="ARBA00022777"/>
    </source>
</evidence>
<dbReference type="RefSeq" id="WP_368847943.1">
    <property type="nucleotide sequence ID" value="NZ_CP194411.1"/>
</dbReference>
<keyword evidence="16" id="KW-0411">Iron-sulfur</keyword>
<feature type="transmembrane region" description="Helical" evidence="19">
    <location>
        <begin position="12"/>
        <end position="33"/>
    </location>
</feature>
<evidence type="ECO:0000256" key="3">
    <source>
        <dbReference type="ARBA" id="ARBA00004496"/>
    </source>
</evidence>
<keyword evidence="7" id="KW-0963">Cytoplasm</keyword>
<keyword evidence="15" id="KW-0902">Two-component regulatory system</keyword>
<dbReference type="CDD" id="cd18773">
    <property type="entry name" value="PDC1_HK_sensor"/>
    <property type="match status" value="1"/>
</dbReference>
<evidence type="ECO:0000256" key="7">
    <source>
        <dbReference type="ARBA" id="ARBA00022490"/>
    </source>
</evidence>
<keyword evidence="14" id="KW-0408">Iron</keyword>
<dbReference type="InterPro" id="IPR050482">
    <property type="entry name" value="Sensor_HK_TwoCompSys"/>
</dbReference>
<dbReference type="Pfam" id="PF07730">
    <property type="entry name" value="HisKA_3"/>
    <property type="match status" value="1"/>
</dbReference>
<evidence type="ECO:0000256" key="13">
    <source>
        <dbReference type="ARBA" id="ARBA00022840"/>
    </source>
</evidence>
<keyword evidence="10" id="KW-0479">Metal-binding</keyword>
<dbReference type="PANTHER" id="PTHR24421:SF10">
    <property type="entry name" value="NITRATE_NITRITE SENSOR PROTEIN NARQ"/>
    <property type="match status" value="1"/>
</dbReference>
<comment type="caution">
    <text evidence="21">The sequence shown here is derived from an EMBL/GenBank/DDBJ whole genome shotgun (WGS) entry which is preliminary data.</text>
</comment>
<organism evidence="21 22">
    <name type="scientific">Selenomonas sputigena</name>
    <dbReference type="NCBI Taxonomy" id="69823"/>
    <lineage>
        <taxon>Bacteria</taxon>
        <taxon>Bacillati</taxon>
        <taxon>Bacillota</taxon>
        <taxon>Negativicutes</taxon>
        <taxon>Selenomonadales</taxon>
        <taxon>Selenomonadaceae</taxon>
        <taxon>Selenomonas</taxon>
    </lineage>
</organism>
<gene>
    <name evidence="21" type="ORF">QCO44_11450</name>
</gene>
<evidence type="ECO:0000256" key="19">
    <source>
        <dbReference type="SAM" id="Phobius"/>
    </source>
</evidence>
<dbReference type="GO" id="GO:0005524">
    <property type="term" value="F:ATP binding"/>
    <property type="evidence" value="ECO:0007669"/>
    <property type="project" value="UniProtKB-KW"/>
</dbReference>
<evidence type="ECO:0000256" key="5">
    <source>
        <dbReference type="ARBA" id="ARBA00017322"/>
    </source>
</evidence>
<evidence type="ECO:0000313" key="22">
    <source>
        <dbReference type="Proteomes" id="UP001559623"/>
    </source>
</evidence>
<keyword evidence="8" id="KW-0597">Phosphoprotein</keyword>
<keyword evidence="19" id="KW-0812">Transmembrane</keyword>
<evidence type="ECO:0000256" key="11">
    <source>
        <dbReference type="ARBA" id="ARBA00022741"/>
    </source>
</evidence>
<dbReference type="InterPro" id="IPR004358">
    <property type="entry name" value="Sig_transdc_His_kin-like_C"/>
</dbReference>
<comment type="cofactor">
    <cofactor evidence="2">
        <name>[4Fe-4S] cluster</name>
        <dbReference type="ChEBI" id="CHEBI:49883"/>
    </cofactor>
</comment>
<dbReference type="Proteomes" id="UP001559623">
    <property type="component" value="Unassembled WGS sequence"/>
</dbReference>
<reference evidence="21 22" key="1">
    <citation type="submission" date="2023-04" db="EMBL/GenBank/DDBJ databases">
        <title>Genome Sequence of Selenomonas sputigena ATCC 33150.</title>
        <authorList>
            <person name="Miller D.P."/>
            <person name="Anvari S."/>
            <person name="Polson S.W."/>
            <person name="Macdonald M."/>
            <person name="Mcdowell J.V."/>
        </authorList>
    </citation>
    <scope>NUCLEOTIDE SEQUENCE [LARGE SCALE GENOMIC DNA]</scope>
    <source>
        <strain evidence="21 22">ATCC 33150</strain>
    </source>
</reference>
<dbReference type="SUPFAM" id="SSF55874">
    <property type="entry name" value="ATPase domain of HSP90 chaperone/DNA topoisomerase II/histidine kinase"/>
    <property type="match status" value="1"/>
</dbReference>
<dbReference type="PROSITE" id="PS50109">
    <property type="entry name" value="HIS_KIN"/>
    <property type="match status" value="1"/>
</dbReference>
<keyword evidence="6" id="KW-0004">4Fe-4S</keyword>
<keyword evidence="12" id="KW-0418">Kinase</keyword>
<comment type="catalytic activity">
    <reaction evidence="1">
        <text>ATP + protein L-histidine = ADP + protein N-phospho-L-histidine.</text>
        <dbReference type="EC" id="2.7.13.3"/>
    </reaction>
</comment>
<evidence type="ECO:0000259" key="20">
    <source>
        <dbReference type="PROSITE" id="PS50109"/>
    </source>
</evidence>
<comment type="function">
    <text evidence="17">Member of the two-component regulatory system NreB/NreC involved in the control of dissimilatory nitrate/nitrite reduction in response to oxygen. NreB functions as a direct oxygen sensor histidine kinase which is autophosphorylated, in the absence of oxygen, probably at the conserved histidine residue, and transfers its phosphate group probably to a conserved aspartate residue of NreC. NreB/NreC activates the expression of the nitrate (narGHJI) and nitrite (nir) reductase operons, as well as the putative nitrate transporter gene narT.</text>
</comment>
<keyword evidence="19" id="KW-1133">Transmembrane helix</keyword>
<evidence type="ECO:0000256" key="1">
    <source>
        <dbReference type="ARBA" id="ARBA00000085"/>
    </source>
</evidence>
<dbReference type="SMART" id="SM00387">
    <property type="entry name" value="HATPase_c"/>
    <property type="match status" value="1"/>
</dbReference>
<dbReference type="InterPro" id="IPR003594">
    <property type="entry name" value="HATPase_dom"/>
</dbReference>
<evidence type="ECO:0000256" key="10">
    <source>
        <dbReference type="ARBA" id="ARBA00022723"/>
    </source>
</evidence>
<dbReference type="Pfam" id="PF02518">
    <property type="entry name" value="HATPase_c"/>
    <property type="match status" value="1"/>
</dbReference>
<keyword evidence="19" id="KW-0472">Membrane</keyword>